<reference evidence="2 3" key="1">
    <citation type="journal article" date="2012" name="J. Bacteriol.">
        <title>Whole-genome sequences of Bacillus subtilis and close relatives.</title>
        <authorList>
            <person name="Earl A.M."/>
            <person name="Eppinger M."/>
            <person name="Fricke W.F."/>
            <person name="Rosovitz M.J."/>
            <person name="Rasko D.A."/>
            <person name="Daugherty S."/>
            <person name="Losick R."/>
            <person name="Kolter R."/>
            <person name="Ravel J."/>
        </authorList>
    </citation>
    <scope>NUCLEOTIDE SEQUENCE [LARGE SCALE GENOMIC DNA]</scope>
    <source>
        <strain evidence="3">DSM 15029 / JCM 12233 / NBRC 101239 / NRRL B-23049 / TU-B-10</strain>
    </source>
</reference>
<evidence type="ECO:0000313" key="3">
    <source>
        <dbReference type="Proteomes" id="UP000002651"/>
    </source>
</evidence>
<gene>
    <name evidence="2" type="ordered locus">GYO_3901</name>
</gene>
<organism evidence="2 3">
    <name type="scientific">Bacillus spizizenii (strain DSM 15029 / JCM 12233 / NBRC 101239 / NRRL B-23049 / TU-B-10)</name>
    <name type="common">Bacillus subtilis subsp. spizizenii</name>
    <dbReference type="NCBI Taxonomy" id="1052585"/>
    <lineage>
        <taxon>Bacteria</taxon>
        <taxon>Bacillati</taxon>
        <taxon>Bacillota</taxon>
        <taxon>Bacilli</taxon>
        <taxon>Bacillales</taxon>
        <taxon>Bacillaceae</taxon>
        <taxon>Bacillus</taxon>
    </lineage>
</organism>
<feature type="transmembrane region" description="Helical" evidence="1">
    <location>
        <begin position="16"/>
        <end position="33"/>
    </location>
</feature>
<keyword evidence="1" id="KW-1133">Transmembrane helix</keyword>
<dbReference type="HOGENOM" id="CLU_1033102_0_0_9"/>
<protein>
    <submittedName>
        <fullName evidence="2">Membrane protein, putative</fullName>
    </submittedName>
</protein>
<dbReference type="KEGG" id="bst:GYO_3901"/>
<evidence type="ECO:0000313" key="2">
    <source>
        <dbReference type="EMBL" id="AEP88472.1"/>
    </source>
</evidence>
<dbReference type="Proteomes" id="UP000002651">
    <property type="component" value="Chromosome"/>
</dbReference>
<dbReference type="EMBL" id="CP002905">
    <property type="protein sequence ID" value="AEP88472.1"/>
    <property type="molecule type" value="Genomic_DNA"/>
</dbReference>
<proteinExistence type="predicted"/>
<keyword evidence="3" id="KW-1185">Reference proteome</keyword>
<name>G4P1E3_BACS4</name>
<dbReference type="RefSeq" id="WP_014115362.1">
    <property type="nucleotide sequence ID" value="NC_016047.1"/>
</dbReference>
<dbReference type="AlphaFoldDB" id="G4P1E3"/>
<keyword evidence="1" id="KW-0472">Membrane</keyword>
<accession>G4P1E3</accession>
<feature type="transmembrane region" description="Helical" evidence="1">
    <location>
        <begin position="163"/>
        <end position="184"/>
    </location>
</feature>
<keyword evidence="1" id="KW-0812">Transmembrane</keyword>
<feature type="transmembrane region" description="Helical" evidence="1">
    <location>
        <begin position="196"/>
        <end position="214"/>
    </location>
</feature>
<feature type="transmembrane region" description="Helical" evidence="1">
    <location>
        <begin position="62"/>
        <end position="80"/>
    </location>
</feature>
<sequence length="263" mass="30533">MRTFRLFIYVCNQTKYSIFLTVYLAALLMYYQIKNNIDLDQLSIFDFLSDLNGIMGLTNKNVMIFILIPIICLTVLLIMKQEETYNKIIKLPSRKSVWNKHVIISLVYIFLLTFTLVFGGYIIGGLIFGFDNKWIGNNGQITVLLNENKIPNPEHYLDKLSTFNILIIIFSTKFLCLSIVALITGIIKTIIKNSSLTLLCICIYSYIDAMYLNPSLFINKSIIDVNNWLNLRSVLINNMYFIILLFAVYLIGRELYSRKDYQN</sequence>
<evidence type="ECO:0000256" key="1">
    <source>
        <dbReference type="SAM" id="Phobius"/>
    </source>
</evidence>
<feature type="transmembrane region" description="Helical" evidence="1">
    <location>
        <begin position="101"/>
        <end position="128"/>
    </location>
</feature>
<dbReference type="STRING" id="1052585.GYO_3901"/>
<feature type="transmembrane region" description="Helical" evidence="1">
    <location>
        <begin position="234"/>
        <end position="252"/>
    </location>
</feature>
<dbReference type="GeneID" id="11241158"/>